<evidence type="ECO:0000256" key="6">
    <source>
        <dbReference type="ARBA" id="ARBA00023141"/>
    </source>
</evidence>
<dbReference type="AlphaFoldDB" id="S7QP90"/>
<dbReference type="Proteomes" id="UP000030669">
    <property type="component" value="Unassembled WGS sequence"/>
</dbReference>
<name>S7QP90_GLOTA</name>
<evidence type="ECO:0000313" key="11">
    <source>
        <dbReference type="Proteomes" id="UP000030669"/>
    </source>
</evidence>
<protein>
    <recommendedName>
        <fullName evidence="4 8">Chorismate synthase</fullName>
        <ecNumber evidence="4 8">4.2.3.5</ecNumber>
    </recommendedName>
</protein>
<evidence type="ECO:0000256" key="9">
    <source>
        <dbReference type="SAM" id="MobiDB-lite"/>
    </source>
</evidence>
<dbReference type="CDD" id="cd07304">
    <property type="entry name" value="Chorismate_synthase"/>
    <property type="match status" value="1"/>
</dbReference>
<keyword evidence="7 8" id="KW-0456">Lyase</keyword>
<dbReference type="GO" id="GO:0005829">
    <property type="term" value="C:cytosol"/>
    <property type="evidence" value="ECO:0007669"/>
    <property type="project" value="TreeGrafter"/>
</dbReference>
<gene>
    <name evidence="10" type="ORF">GLOTRDRAFT_69385</name>
</gene>
<sequence>MSTFGTLFRVTTYGESHCASVGVIVDGCPPGLQLSAPDVQTQLSRRRPGQSNLTTPRDEKDLVHIQSGVEQGVTLGTPIALLVKNEDQRPKDYSETDLYPRPSHADYTYLVKYGVKASSGGGRSSARETIGRVAAGAIAERYLKQAYGIEIVAFVSSVGKIHLPSTLPPTRAQDEDVSDDAEQPLSAEFVSLLKSVTRADVDAHPTRCPHAPTAERMTQRILRAKEAQDSIGGTVTCVIRNVPAGLGEPVFDKFEAKLAHAMLSIPATKAFEIGSGFRGTEVPGSRHNDSFVLKDGKLGTATNWSGGIQGGITNGEDVYFRIGFKSPATISQAQSTAQYDGTPGTLAARGRHDPCVVPRAVPIVEAMAALVVMDQLLIQQARRGAASLLPPITTLPPTMVLPSHHPDKNEHA</sequence>
<organism evidence="10 11">
    <name type="scientific">Gloeophyllum trabeum (strain ATCC 11539 / FP-39264 / Madison 617)</name>
    <name type="common">Brown rot fungus</name>
    <dbReference type="NCBI Taxonomy" id="670483"/>
    <lineage>
        <taxon>Eukaryota</taxon>
        <taxon>Fungi</taxon>
        <taxon>Dikarya</taxon>
        <taxon>Basidiomycota</taxon>
        <taxon>Agaricomycotina</taxon>
        <taxon>Agaricomycetes</taxon>
        <taxon>Gloeophyllales</taxon>
        <taxon>Gloeophyllaceae</taxon>
        <taxon>Gloeophyllum</taxon>
    </lineage>
</organism>
<comment type="cofactor">
    <cofactor evidence="8">
        <name>FMNH2</name>
        <dbReference type="ChEBI" id="CHEBI:57618"/>
    </cofactor>
    <text evidence="8">Reduced FMN (FMNH(2)).</text>
</comment>
<dbReference type="PANTHER" id="PTHR21085:SF0">
    <property type="entry name" value="CHORISMATE SYNTHASE"/>
    <property type="match status" value="1"/>
</dbReference>
<dbReference type="FunFam" id="3.60.150.10:FF:000004">
    <property type="entry name" value="Chorismate synthase"/>
    <property type="match status" value="1"/>
</dbReference>
<dbReference type="OrthoDB" id="1721239at2759"/>
<evidence type="ECO:0000313" key="10">
    <source>
        <dbReference type="EMBL" id="EPQ61137.1"/>
    </source>
</evidence>
<dbReference type="InterPro" id="IPR020541">
    <property type="entry name" value="Chorismate_synthase_CS"/>
</dbReference>
<dbReference type="Gene3D" id="3.60.150.10">
    <property type="entry name" value="Chorismate synthase AroC"/>
    <property type="match status" value="1"/>
</dbReference>
<dbReference type="PIRSF" id="PIRSF001456">
    <property type="entry name" value="Chorismate_synth"/>
    <property type="match status" value="1"/>
</dbReference>
<dbReference type="GO" id="GO:0004107">
    <property type="term" value="F:chorismate synthase activity"/>
    <property type="evidence" value="ECO:0007669"/>
    <property type="project" value="UniProtKB-EC"/>
</dbReference>
<accession>S7QP90</accession>
<keyword evidence="6 8" id="KW-0057">Aromatic amino acid biosynthesis</keyword>
<dbReference type="GO" id="GO:0009423">
    <property type="term" value="P:chorismate biosynthetic process"/>
    <property type="evidence" value="ECO:0007669"/>
    <property type="project" value="UniProtKB-UniPathway"/>
</dbReference>
<dbReference type="STRING" id="670483.S7QP90"/>
<dbReference type="NCBIfam" id="NF003793">
    <property type="entry name" value="PRK05382.1"/>
    <property type="match status" value="1"/>
</dbReference>
<dbReference type="PROSITE" id="PS00787">
    <property type="entry name" value="CHORISMATE_SYNTHASE_1"/>
    <property type="match status" value="1"/>
</dbReference>
<dbReference type="InterPro" id="IPR000453">
    <property type="entry name" value="Chorismate_synth"/>
</dbReference>
<dbReference type="GO" id="GO:0010181">
    <property type="term" value="F:FMN binding"/>
    <property type="evidence" value="ECO:0007669"/>
    <property type="project" value="TreeGrafter"/>
</dbReference>
<dbReference type="InterPro" id="IPR035904">
    <property type="entry name" value="Chorismate_synth_AroC_sf"/>
</dbReference>
<dbReference type="KEGG" id="gtr:GLOTRDRAFT_69385"/>
<comment type="catalytic activity">
    <reaction evidence="8">
        <text>5-O-(1-carboxyvinyl)-3-phosphoshikimate = chorismate + phosphate</text>
        <dbReference type="Rhea" id="RHEA:21020"/>
        <dbReference type="ChEBI" id="CHEBI:29748"/>
        <dbReference type="ChEBI" id="CHEBI:43474"/>
        <dbReference type="ChEBI" id="CHEBI:57701"/>
        <dbReference type="EC" id="4.2.3.5"/>
    </reaction>
</comment>
<evidence type="ECO:0000256" key="2">
    <source>
        <dbReference type="ARBA" id="ARBA00008014"/>
    </source>
</evidence>
<dbReference type="EMBL" id="KB469296">
    <property type="protein sequence ID" value="EPQ61137.1"/>
    <property type="molecule type" value="Genomic_DNA"/>
</dbReference>
<evidence type="ECO:0000256" key="8">
    <source>
        <dbReference type="RuleBase" id="RU000605"/>
    </source>
</evidence>
<evidence type="ECO:0000256" key="4">
    <source>
        <dbReference type="ARBA" id="ARBA00013036"/>
    </source>
</evidence>
<dbReference type="PROSITE" id="PS00788">
    <property type="entry name" value="CHORISMATE_SYNTHASE_2"/>
    <property type="match status" value="1"/>
</dbReference>
<reference evidence="10 11" key="1">
    <citation type="journal article" date="2012" name="Science">
        <title>The Paleozoic origin of enzymatic lignin decomposition reconstructed from 31 fungal genomes.</title>
        <authorList>
            <person name="Floudas D."/>
            <person name="Binder M."/>
            <person name="Riley R."/>
            <person name="Barry K."/>
            <person name="Blanchette R.A."/>
            <person name="Henrissat B."/>
            <person name="Martinez A.T."/>
            <person name="Otillar R."/>
            <person name="Spatafora J.W."/>
            <person name="Yadav J.S."/>
            <person name="Aerts A."/>
            <person name="Benoit I."/>
            <person name="Boyd A."/>
            <person name="Carlson A."/>
            <person name="Copeland A."/>
            <person name="Coutinho P.M."/>
            <person name="de Vries R.P."/>
            <person name="Ferreira P."/>
            <person name="Findley K."/>
            <person name="Foster B."/>
            <person name="Gaskell J."/>
            <person name="Glotzer D."/>
            <person name="Gorecki P."/>
            <person name="Heitman J."/>
            <person name="Hesse C."/>
            <person name="Hori C."/>
            <person name="Igarashi K."/>
            <person name="Jurgens J.A."/>
            <person name="Kallen N."/>
            <person name="Kersten P."/>
            <person name="Kohler A."/>
            <person name="Kuees U."/>
            <person name="Kumar T.K.A."/>
            <person name="Kuo A."/>
            <person name="LaButti K."/>
            <person name="Larrondo L.F."/>
            <person name="Lindquist E."/>
            <person name="Ling A."/>
            <person name="Lombard V."/>
            <person name="Lucas S."/>
            <person name="Lundell T."/>
            <person name="Martin R."/>
            <person name="McLaughlin D.J."/>
            <person name="Morgenstern I."/>
            <person name="Morin E."/>
            <person name="Murat C."/>
            <person name="Nagy L.G."/>
            <person name="Nolan M."/>
            <person name="Ohm R.A."/>
            <person name="Patyshakuliyeva A."/>
            <person name="Rokas A."/>
            <person name="Ruiz-Duenas F.J."/>
            <person name="Sabat G."/>
            <person name="Salamov A."/>
            <person name="Samejima M."/>
            <person name="Schmutz J."/>
            <person name="Slot J.C."/>
            <person name="St John F."/>
            <person name="Stenlid J."/>
            <person name="Sun H."/>
            <person name="Sun S."/>
            <person name="Syed K."/>
            <person name="Tsang A."/>
            <person name="Wiebenga A."/>
            <person name="Young D."/>
            <person name="Pisabarro A."/>
            <person name="Eastwood D.C."/>
            <person name="Martin F."/>
            <person name="Cullen D."/>
            <person name="Grigoriev I.V."/>
            <person name="Hibbett D.S."/>
        </authorList>
    </citation>
    <scope>NUCLEOTIDE SEQUENCE [LARGE SCALE GENOMIC DNA]</scope>
    <source>
        <strain evidence="10 11">ATCC 11539</strain>
    </source>
</reference>
<comment type="subunit">
    <text evidence="3">Homotetramer.</text>
</comment>
<evidence type="ECO:0000256" key="5">
    <source>
        <dbReference type="ARBA" id="ARBA00022605"/>
    </source>
</evidence>
<dbReference type="UniPathway" id="UPA00053">
    <property type="reaction ID" value="UER00090"/>
</dbReference>
<dbReference type="eggNOG" id="KOG4492">
    <property type="taxonomic scope" value="Eukaryota"/>
</dbReference>
<dbReference type="HAMAP" id="MF_00300">
    <property type="entry name" value="Chorismate_synth"/>
    <property type="match status" value="1"/>
</dbReference>
<dbReference type="Pfam" id="PF01264">
    <property type="entry name" value="Chorismate_synt"/>
    <property type="match status" value="1"/>
</dbReference>
<dbReference type="OMA" id="MLSINAV"/>
<evidence type="ECO:0000256" key="7">
    <source>
        <dbReference type="ARBA" id="ARBA00023239"/>
    </source>
</evidence>
<evidence type="ECO:0000256" key="3">
    <source>
        <dbReference type="ARBA" id="ARBA00011881"/>
    </source>
</evidence>
<dbReference type="EC" id="4.2.3.5" evidence="4 8"/>
<proteinExistence type="inferred from homology"/>
<feature type="compositionally biased region" description="Polar residues" evidence="9">
    <location>
        <begin position="38"/>
        <end position="55"/>
    </location>
</feature>
<dbReference type="HOGENOM" id="CLU_034547_0_2_1"/>
<comment type="similarity">
    <text evidence="2 8">Belongs to the chorismate synthase family.</text>
</comment>
<keyword evidence="5 8" id="KW-0028">Amino-acid biosynthesis</keyword>
<dbReference type="SUPFAM" id="SSF103263">
    <property type="entry name" value="Chorismate synthase, AroC"/>
    <property type="match status" value="1"/>
</dbReference>
<evidence type="ECO:0000256" key="1">
    <source>
        <dbReference type="ARBA" id="ARBA00005044"/>
    </source>
</evidence>
<dbReference type="GeneID" id="19307976"/>
<dbReference type="PANTHER" id="PTHR21085">
    <property type="entry name" value="CHORISMATE SYNTHASE"/>
    <property type="match status" value="1"/>
</dbReference>
<dbReference type="GO" id="GO:0009073">
    <property type="term" value="P:aromatic amino acid family biosynthetic process"/>
    <property type="evidence" value="ECO:0007669"/>
    <property type="project" value="UniProtKB-KW"/>
</dbReference>
<dbReference type="RefSeq" id="XP_007861378.1">
    <property type="nucleotide sequence ID" value="XM_007863187.1"/>
</dbReference>
<dbReference type="PROSITE" id="PS00789">
    <property type="entry name" value="CHORISMATE_SYNTHASE_3"/>
    <property type="match status" value="1"/>
</dbReference>
<dbReference type="GO" id="GO:0008652">
    <property type="term" value="P:amino acid biosynthetic process"/>
    <property type="evidence" value="ECO:0007669"/>
    <property type="project" value="UniProtKB-KW"/>
</dbReference>
<keyword evidence="11" id="KW-1185">Reference proteome</keyword>
<dbReference type="NCBIfam" id="TIGR00033">
    <property type="entry name" value="aroC"/>
    <property type="match status" value="1"/>
</dbReference>
<comment type="pathway">
    <text evidence="1 8">Metabolic intermediate biosynthesis; chorismate biosynthesis; chorismate from D-erythrose 4-phosphate and phosphoenolpyruvate: step 7/7.</text>
</comment>
<feature type="region of interest" description="Disordered" evidence="9">
    <location>
        <begin position="38"/>
        <end position="58"/>
    </location>
</feature>